<evidence type="ECO:0000313" key="3">
    <source>
        <dbReference type="EMBL" id="MFC4070771.1"/>
    </source>
</evidence>
<dbReference type="InterPro" id="IPR013324">
    <property type="entry name" value="RNA_pol_sigma_r3/r4-like"/>
</dbReference>
<name>A0ABV8J432_9ACTN</name>
<reference evidence="4" key="1">
    <citation type="journal article" date="2019" name="Int. J. Syst. Evol. Microbiol.">
        <title>The Global Catalogue of Microorganisms (GCM) 10K type strain sequencing project: providing services to taxonomists for standard genome sequencing and annotation.</title>
        <authorList>
            <consortium name="The Broad Institute Genomics Platform"/>
            <consortium name="The Broad Institute Genome Sequencing Center for Infectious Disease"/>
            <person name="Wu L."/>
            <person name="Ma J."/>
        </authorList>
    </citation>
    <scope>NUCLEOTIDE SEQUENCE [LARGE SCALE GENOMIC DNA]</scope>
    <source>
        <strain evidence="4">TBRC 5832</strain>
    </source>
</reference>
<evidence type="ECO:0000313" key="4">
    <source>
        <dbReference type="Proteomes" id="UP001595867"/>
    </source>
</evidence>
<dbReference type="RefSeq" id="WP_378071646.1">
    <property type="nucleotide sequence ID" value="NZ_JBHSBL010000025.1"/>
</dbReference>
<evidence type="ECO:0000256" key="1">
    <source>
        <dbReference type="SAM" id="MobiDB-lite"/>
    </source>
</evidence>
<dbReference type="Pfam" id="PF04539">
    <property type="entry name" value="Sigma70_r3"/>
    <property type="match status" value="1"/>
</dbReference>
<organism evidence="3 4">
    <name type="scientific">Actinoplanes subglobosus</name>
    <dbReference type="NCBI Taxonomy" id="1547892"/>
    <lineage>
        <taxon>Bacteria</taxon>
        <taxon>Bacillati</taxon>
        <taxon>Actinomycetota</taxon>
        <taxon>Actinomycetes</taxon>
        <taxon>Micromonosporales</taxon>
        <taxon>Micromonosporaceae</taxon>
        <taxon>Actinoplanes</taxon>
    </lineage>
</organism>
<dbReference type="EMBL" id="JBHSBL010000025">
    <property type="protein sequence ID" value="MFC4070771.1"/>
    <property type="molecule type" value="Genomic_DNA"/>
</dbReference>
<keyword evidence="4" id="KW-1185">Reference proteome</keyword>
<dbReference type="Proteomes" id="UP001595867">
    <property type="component" value="Unassembled WGS sequence"/>
</dbReference>
<dbReference type="InterPro" id="IPR007624">
    <property type="entry name" value="RNA_pol_sigma70_r3"/>
</dbReference>
<accession>A0ABV8J432</accession>
<feature type="domain" description="RNA polymerase sigma-70 region 3" evidence="2">
    <location>
        <begin position="101"/>
        <end position="138"/>
    </location>
</feature>
<comment type="caution">
    <text evidence="3">The sequence shown here is derived from an EMBL/GenBank/DDBJ whole genome shotgun (WGS) entry which is preliminary data.</text>
</comment>
<evidence type="ECO:0000259" key="2">
    <source>
        <dbReference type="Pfam" id="PF04539"/>
    </source>
</evidence>
<dbReference type="InterPro" id="IPR036388">
    <property type="entry name" value="WH-like_DNA-bd_sf"/>
</dbReference>
<sequence length="154" mass="17261">MRKADVTDDRSGRDDRSRERWRPLAQHLSARFTTAGDSDEEMVQAAVTTIVDAERRLGTQRPDFCLRVVPLVIRALRRHRLELIRRRPSAARPLPALQLAIVAAESDLSRRLHRSPTVAEVATHLDMAQHQVVTGLEAGWPSGPDTLTSRAETT</sequence>
<dbReference type="SUPFAM" id="SSF88659">
    <property type="entry name" value="Sigma3 and sigma4 domains of RNA polymerase sigma factors"/>
    <property type="match status" value="1"/>
</dbReference>
<feature type="region of interest" description="Disordered" evidence="1">
    <location>
        <begin position="1"/>
        <end position="20"/>
    </location>
</feature>
<proteinExistence type="predicted"/>
<protein>
    <submittedName>
        <fullName evidence="3">Sigma-70 domain-containing protein</fullName>
    </submittedName>
</protein>
<gene>
    <name evidence="3" type="ORF">ACFO0C_38085</name>
</gene>
<dbReference type="Gene3D" id="1.10.10.10">
    <property type="entry name" value="Winged helix-like DNA-binding domain superfamily/Winged helix DNA-binding domain"/>
    <property type="match status" value="1"/>
</dbReference>